<keyword evidence="3 6" id="KW-0134">Cell wall</keyword>
<dbReference type="CDD" id="cd23507">
    <property type="entry name" value="hydrophobin_I"/>
    <property type="match status" value="1"/>
</dbReference>
<protein>
    <recommendedName>
        <fullName evidence="6">Hydrophobin</fullName>
    </recommendedName>
</protein>
<name>B0DP21_LACBS</name>
<keyword evidence="5 6" id="KW-1015">Disulfide bond</keyword>
<dbReference type="GeneID" id="6081362"/>
<evidence type="ECO:0000313" key="7">
    <source>
        <dbReference type="EMBL" id="EDR03612.1"/>
    </source>
</evidence>
<keyword evidence="6" id="KW-0732">Signal</keyword>
<dbReference type="Proteomes" id="UP000001194">
    <property type="component" value="Unassembled WGS sequence"/>
</dbReference>
<dbReference type="Pfam" id="PF01185">
    <property type="entry name" value="Hydrophobin"/>
    <property type="match status" value="1"/>
</dbReference>
<dbReference type="KEGG" id="lbc:LACBIDRAFT_253148"/>
<comment type="similarity">
    <text evidence="2 6">Belongs to the fungal hydrophobin family.</text>
</comment>
<evidence type="ECO:0000256" key="2">
    <source>
        <dbReference type="ARBA" id="ARBA00010446"/>
    </source>
</evidence>
<keyword evidence="8" id="KW-1185">Reference proteome</keyword>
<dbReference type="GO" id="GO:0009277">
    <property type="term" value="C:fungal-type cell wall"/>
    <property type="evidence" value="ECO:0007669"/>
    <property type="project" value="InterPro"/>
</dbReference>
<evidence type="ECO:0000256" key="4">
    <source>
        <dbReference type="ARBA" id="ARBA00022525"/>
    </source>
</evidence>
<dbReference type="SMART" id="SM00075">
    <property type="entry name" value="HYDRO"/>
    <property type="match status" value="1"/>
</dbReference>
<dbReference type="STRING" id="486041.B0DP21"/>
<dbReference type="EMBL" id="DS547123">
    <property type="protein sequence ID" value="EDR03612.1"/>
    <property type="molecule type" value="Genomic_DNA"/>
</dbReference>
<dbReference type="InParanoid" id="B0DP21"/>
<feature type="signal peptide" evidence="6">
    <location>
        <begin position="1"/>
        <end position="18"/>
    </location>
</feature>
<keyword evidence="4 6" id="KW-0964">Secreted</keyword>
<reference evidence="7 8" key="1">
    <citation type="journal article" date="2008" name="Nature">
        <title>The genome of Laccaria bicolor provides insights into mycorrhizal symbiosis.</title>
        <authorList>
            <person name="Martin F."/>
            <person name="Aerts A."/>
            <person name="Ahren D."/>
            <person name="Brun A."/>
            <person name="Danchin E.G.J."/>
            <person name="Duchaussoy F."/>
            <person name="Gibon J."/>
            <person name="Kohler A."/>
            <person name="Lindquist E."/>
            <person name="Pereda V."/>
            <person name="Salamov A."/>
            <person name="Shapiro H.J."/>
            <person name="Wuyts J."/>
            <person name="Blaudez D."/>
            <person name="Buee M."/>
            <person name="Brokstein P."/>
            <person name="Canbaeck B."/>
            <person name="Cohen D."/>
            <person name="Courty P.E."/>
            <person name="Coutinho P.M."/>
            <person name="Delaruelle C."/>
            <person name="Detter J.C."/>
            <person name="Deveau A."/>
            <person name="DiFazio S."/>
            <person name="Duplessis S."/>
            <person name="Fraissinet-Tachet L."/>
            <person name="Lucic E."/>
            <person name="Frey-Klett P."/>
            <person name="Fourrey C."/>
            <person name="Feussner I."/>
            <person name="Gay G."/>
            <person name="Grimwood J."/>
            <person name="Hoegger P.J."/>
            <person name="Jain P."/>
            <person name="Kilaru S."/>
            <person name="Labbe J."/>
            <person name="Lin Y.C."/>
            <person name="Legue V."/>
            <person name="Le Tacon F."/>
            <person name="Marmeisse R."/>
            <person name="Melayah D."/>
            <person name="Montanini B."/>
            <person name="Muratet M."/>
            <person name="Nehls U."/>
            <person name="Niculita-Hirzel H."/>
            <person name="Oudot-Le Secq M.P."/>
            <person name="Peter M."/>
            <person name="Quesneville H."/>
            <person name="Rajashekar B."/>
            <person name="Reich M."/>
            <person name="Rouhier N."/>
            <person name="Schmutz J."/>
            <person name="Yin T."/>
            <person name="Chalot M."/>
            <person name="Henrissat B."/>
            <person name="Kuees U."/>
            <person name="Lucas S."/>
            <person name="Van de Peer Y."/>
            <person name="Podila G.K."/>
            <person name="Polle A."/>
            <person name="Pukkila P.J."/>
            <person name="Richardson P.M."/>
            <person name="Rouze P."/>
            <person name="Sanders I.R."/>
            <person name="Stajich J.E."/>
            <person name="Tunlid A."/>
            <person name="Tuskan G."/>
            <person name="Grigoriev I.V."/>
        </authorList>
    </citation>
    <scope>NUCLEOTIDE SEQUENCE [LARGE SCALE GENOMIC DNA]</scope>
    <source>
        <strain evidence="8">S238N-H82 / ATCC MYA-4686</strain>
    </source>
</reference>
<dbReference type="RefSeq" id="XP_001885760.1">
    <property type="nucleotide sequence ID" value="XM_001885725.1"/>
</dbReference>
<accession>B0DP21</accession>
<feature type="chain" id="PRO_5013987367" description="Hydrophobin" evidence="6">
    <location>
        <begin position="19"/>
        <end position="128"/>
    </location>
</feature>
<comment type="subcellular location">
    <subcellularLocation>
        <location evidence="1 6">Secreted</location>
        <location evidence="1 6">Cell wall</location>
    </subcellularLocation>
</comment>
<organism evidence="8">
    <name type="scientific">Laccaria bicolor (strain S238N-H82 / ATCC MYA-4686)</name>
    <name type="common">Bicoloured deceiver</name>
    <name type="synonym">Laccaria laccata var. bicolor</name>
    <dbReference type="NCBI Taxonomy" id="486041"/>
    <lineage>
        <taxon>Eukaryota</taxon>
        <taxon>Fungi</taxon>
        <taxon>Dikarya</taxon>
        <taxon>Basidiomycota</taxon>
        <taxon>Agaricomycotina</taxon>
        <taxon>Agaricomycetes</taxon>
        <taxon>Agaricomycetidae</taxon>
        <taxon>Agaricales</taxon>
        <taxon>Agaricineae</taxon>
        <taxon>Hydnangiaceae</taxon>
        <taxon>Laccaria</taxon>
    </lineage>
</organism>
<sequence>MFSQVLFVAAALVAFVAGSPVPGVENSCNTGSMQCCNQTFASDSNQANILASLLNINLSQFTGQVGTSCTPISALPIGQGGSCTQQPVCCDGNTFHGLIAVGCSPVNVNPQIFPISGQKMAIGAITVS</sequence>
<evidence type="ECO:0000256" key="1">
    <source>
        <dbReference type="ARBA" id="ARBA00004191"/>
    </source>
</evidence>
<dbReference type="HOGENOM" id="CLU_105134_2_0_1"/>
<evidence type="ECO:0000256" key="5">
    <source>
        <dbReference type="ARBA" id="ARBA00023157"/>
    </source>
</evidence>
<dbReference type="AlphaFoldDB" id="B0DP21"/>
<evidence type="ECO:0000256" key="6">
    <source>
        <dbReference type="RuleBase" id="RU365009"/>
    </source>
</evidence>
<evidence type="ECO:0000256" key="3">
    <source>
        <dbReference type="ARBA" id="ARBA00022512"/>
    </source>
</evidence>
<dbReference type="OrthoDB" id="4225815at2759"/>
<gene>
    <name evidence="7" type="primary">LbH8</name>
    <name evidence="7" type="ORF">LACBIDRAFT_253148</name>
</gene>
<dbReference type="InterPro" id="IPR001338">
    <property type="entry name" value="Class_I_Hydrophobin"/>
</dbReference>
<dbReference type="GO" id="GO:0005199">
    <property type="term" value="F:structural constituent of cell wall"/>
    <property type="evidence" value="ECO:0007669"/>
    <property type="project" value="InterPro"/>
</dbReference>
<proteinExistence type="inferred from homology"/>
<evidence type="ECO:0000313" key="8">
    <source>
        <dbReference type="Proteomes" id="UP000001194"/>
    </source>
</evidence>